<feature type="transmembrane region" description="Helical" evidence="9">
    <location>
        <begin position="73"/>
        <end position="96"/>
    </location>
</feature>
<evidence type="ECO:0000256" key="4">
    <source>
        <dbReference type="ARBA" id="ARBA00022989"/>
    </source>
</evidence>
<dbReference type="InterPro" id="IPR009071">
    <property type="entry name" value="HMG_box_dom"/>
</dbReference>
<dbReference type="PANTHER" id="PTHR34292:SF2">
    <property type="entry name" value="OUTER SPORE WALL PROTEIN LDS1"/>
    <property type="match status" value="1"/>
</dbReference>
<feature type="region of interest" description="Disordered" evidence="8">
    <location>
        <begin position="443"/>
        <end position="474"/>
    </location>
</feature>
<dbReference type="InterPro" id="IPR036910">
    <property type="entry name" value="HMG_box_dom_sf"/>
</dbReference>
<dbReference type="PROSITE" id="PS51065">
    <property type="entry name" value="NHR"/>
    <property type="match status" value="1"/>
</dbReference>
<dbReference type="PANTHER" id="PTHR34292">
    <property type="entry name" value="OUTER SPORE WALL PROTEIN LDS1"/>
    <property type="match status" value="1"/>
</dbReference>
<keyword evidence="5 9" id="KW-0472">Membrane</keyword>
<dbReference type="InterPro" id="IPR056513">
    <property type="entry name" value="INO80F"/>
</dbReference>
<organism evidence="12 13">
    <name type="scientific">Mortierella alpina</name>
    <name type="common">Oleaginous fungus</name>
    <name type="synonym">Mortierella renispora</name>
    <dbReference type="NCBI Taxonomy" id="64518"/>
    <lineage>
        <taxon>Eukaryota</taxon>
        <taxon>Fungi</taxon>
        <taxon>Fungi incertae sedis</taxon>
        <taxon>Mucoromycota</taxon>
        <taxon>Mortierellomycotina</taxon>
        <taxon>Mortierellomycetes</taxon>
        <taxon>Mortierellales</taxon>
        <taxon>Mortierellaceae</taxon>
        <taxon>Mortierella</taxon>
    </lineage>
</organism>
<dbReference type="InterPro" id="IPR059112">
    <property type="entry name" value="CysZ/EI24"/>
</dbReference>
<evidence type="ECO:0000256" key="5">
    <source>
        <dbReference type="ARBA" id="ARBA00023136"/>
    </source>
</evidence>
<feature type="compositionally biased region" description="Basic residues" evidence="8">
    <location>
        <begin position="552"/>
        <end position="573"/>
    </location>
</feature>
<feature type="domain" description="HMG box" evidence="10">
    <location>
        <begin position="662"/>
        <end position="730"/>
    </location>
</feature>
<feature type="DNA-binding region" description="HMG box" evidence="7">
    <location>
        <begin position="662"/>
        <end position="730"/>
    </location>
</feature>
<feature type="compositionally biased region" description="Low complexity" evidence="8">
    <location>
        <begin position="357"/>
        <end position="377"/>
    </location>
</feature>
<keyword evidence="3 9" id="KW-0812">Transmembrane</keyword>
<dbReference type="GO" id="GO:0005634">
    <property type="term" value="C:nucleus"/>
    <property type="evidence" value="ECO:0007669"/>
    <property type="project" value="UniProtKB-SubCell"/>
</dbReference>
<feature type="region of interest" description="Disordered" evidence="8">
    <location>
        <begin position="809"/>
        <end position="877"/>
    </location>
</feature>
<evidence type="ECO:0000256" key="9">
    <source>
        <dbReference type="SAM" id="Phobius"/>
    </source>
</evidence>
<keyword evidence="4 9" id="KW-1133">Transmembrane helix</keyword>
<dbReference type="Pfam" id="PF24245">
    <property type="entry name" value="INO80F"/>
    <property type="match status" value="1"/>
</dbReference>
<evidence type="ECO:0000256" key="8">
    <source>
        <dbReference type="SAM" id="MobiDB-lite"/>
    </source>
</evidence>
<evidence type="ECO:0000313" key="12">
    <source>
        <dbReference type="EMBL" id="KAG9321530.1"/>
    </source>
</evidence>
<feature type="region of interest" description="Disordered" evidence="8">
    <location>
        <begin position="776"/>
        <end position="797"/>
    </location>
</feature>
<evidence type="ECO:0000256" key="6">
    <source>
        <dbReference type="ARBA" id="ARBA00023242"/>
    </source>
</evidence>
<dbReference type="CDD" id="cd22016">
    <property type="entry name" value="HMG-box_NHP10-like"/>
    <property type="match status" value="1"/>
</dbReference>
<sequence length="901" mass="99351">MVRLVPFTQAHPHLHSRSFSPFFCLVYIGFNFIHFLHSYNTPLLMIIPSSYPAQGILYFLGHPQLITSLICPILITLLWAIAVVIFGFAYLLQLQAHALIKANCPAGVAWFVAVLFVLLQIAVMIVLFYLIILPIYQDGLFDRVLRLRGLRDVLERRQGNDVVKCMRGVNGGLFILFAQASTVLSTLYGVQTLWTHENQGFKVLIRDFRDKGTMQQSPSVGMLSIWLHANSPLGIVVLILTLPLNLIPILGQILYATINGWILTFGIRFHYDAEIRNLSVAQSRREAWKRRSEYSGFGAVAVGLEMIPIANLLFMWTNIVGCALWVADEIEKEERLQQQQIAQGLLNPSSGLSTPESAAGGSSSPGAGFKKASSLPQKPQPKPQAPDGSAFSTSRPKSPFGGVFSKGNPFARYRSEFNMSALSTIVNLSTSSPKGKQTVATALLSNGSNPPAHGNHPTSTADISKSSASASSAEDIKYRRKYKDLKKRIRDIEDDNDVLNIKLSRARKNIHRLRVERRLDQSEHGANPSSSSSSSSDSDTDGERNGGESSSRSHRRHNRHSLDRYKHHRHPYSHHTSQSLHGRHGFSNSLLPPSNSANAHGRSKTPPSRGSSIARSVQHSASSSIGGPMSVQIMEPPQASAQLPTTGGKRTIKKRRKDPLAPKRPSNAFFIFSQQHRQQAREEKKEGNQSELTKFLGLQWKSMPPTEKKIYSELAIQDRNRYLVEMIQYQHEQRVQGANGMEEITTIKRKPGKPGRPPKSAKISIDAAAATSGISHTTVVSNGHGTARSGGGGGKMEIRSMVNADMEGDEMMSHDDDEDVRMEAGSEDEHEEVDEDEDGDEGGDDDDDDDDVVVEDEGEEGESEEVEVHVTHGQHHNYTADVEMAHRAQEIGTANGLVVSA</sequence>
<feature type="compositionally biased region" description="Acidic residues" evidence="8">
    <location>
        <begin position="809"/>
        <end position="865"/>
    </location>
</feature>
<name>A0A9P8A190_MORAP</name>
<dbReference type="Proteomes" id="UP000717515">
    <property type="component" value="Unassembled WGS sequence"/>
</dbReference>
<comment type="caution">
    <text evidence="12">The sequence shown here is derived from an EMBL/GenBank/DDBJ whole genome shotgun (WGS) entry which is preliminary data.</text>
</comment>
<dbReference type="Pfam" id="PF07264">
    <property type="entry name" value="EI24"/>
    <property type="match status" value="1"/>
</dbReference>
<keyword evidence="7" id="KW-0238">DNA-binding</keyword>
<feature type="transmembrane region" description="Helical" evidence="9">
    <location>
        <begin position="20"/>
        <end position="37"/>
    </location>
</feature>
<feature type="compositionally biased region" description="Polar residues" evidence="8">
    <location>
        <begin position="605"/>
        <end position="625"/>
    </location>
</feature>
<evidence type="ECO:0008006" key="14">
    <source>
        <dbReference type="Google" id="ProtNLM"/>
    </source>
</evidence>
<evidence type="ECO:0000313" key="13">
    <source>
        <dbReference type="Proteomes" id="UP000717515"/>
    </source>
</evidence>
<feature type="domain" description="NHR" evidence="11">
    <location>
        <begin position="865"/>
        <end position="901"/>
    </location>
</feature>
<feature type="compositionally biased region" description="Polar residues" evidence="8">
    <location>
        <begin position="347"/>
        <end position="356"/>
    </location>
</feature>
<feature type="transmembrane region" description="Helical" evidence="9">
    <location>
        <begin position="43"/>
        <end position="61"/>
    </location>
</feature>
<keyword evidence="6 7" id="KW-0539">Nucleus</keyword>
<dbReference type="Pfam" id="PF00505">
    <property type="entry name" value="HMG_box"/>
    <property type="match status" value="1"/>
</dbReference>
<feature type="region of interest" description="Disordered" evidence="8">
    <location>
        <begin position="514"/>
        <end position="669"/>
    </location>
</feature>
<evidence type="ECO:0000259" key="10">
    <source>
        <dbReference type="PROSITE" id="PS50118"/>
    </source>
</evidence>
<evidence type="ECO:0000256" key="7">
    <source>
        <dbReference type="PROSITE-ProRule" id="PRU00267"/>
    </source>
</evidence>
<dbReference type="PROSITE" id="PS50118">
    <property type="entry name" value="HMG_BOX_2"/>
    <property type="match status" value="1"/>
</dbReference>
<comment type="subcellular location">
    <subcellularLocation>
        <location evidence="2">Membrane</location>
        <topology evidence="2">Multi-pass membrane protein</topology>
    </subcellularLocation>
    <subcellularLocation>
        <location evidence="1">Nucleus</location>
    </subcellularLocation>
</comment>
<evidence type="ECO:0000259" key="11">
    <source>
        <dbReference type="PROSITE" id="PS51065"/>
    </source>
</evidence>
<evidence type="ECO:0000256" key="2">
    <source>
        <dbReference type="ARBA" id="ARBA00004141"/>
    </source>
</evidence>
<feature type="compositionally biased region" description="Low complexity" evidence="8">
    <location>
        <begin position="587"/>
        <end position="599"/>
    </location>
</feature>
<evidence type="ECO:0000256" key="3">
    <source>
        <dbReference type="ARBA" id="ARBA00022692"/>
    </source>
</evidence>
<dbReference type="Gene3D" id="1.10.30.10">
    <property type="entry name" value="High mobility group box domain"/>
    <property type="match status" value="1"/>
</dbReference>
<dbReference type="EMBL" id="JAIFTL010000199">
    <property type="protein sequence ID" value="KAG9321530.1"/>
    <property type="molecule type" value="Genomic_DNA"/>
</dbReference>
<feature type="transmembrane region" description="Helical" evidence="9">
    <location>
        <begin position="294"/>
        <end position="316"/>
    </location>
</feature>
<dbReference type="InterPro" id="IPR006573">
    <property type="entry name" value="NHR_dom"/>
</dbReference>
<dbReference type="InterPro" id="IPR052786">
    <property type="entry name" value="Spore_wall_assembly"/>
</dbReference>
<dbReference type="GO" id="GO:0003677">
    <property type="term" value="F:DNA binding"/>
    <property type="evidence" value="ECO:0007669"/>
    <property type="project" value="UniProtKB-UniRule"/>
</dbReference>
<gene>
    <name evidence="12" type="ORF">KVV02_007975</name>
</gene>
<dbReference type="SMART" id="SM00398">
    <property type="entry name" value="HMG"/>
    <property type="match status" value="1"/>
</dbReference>
<protein>
    <recommendedName>
        <fullName evidence="14">HMG box domain-containing protein</fullName>
    </recommendedName>
</protein>
<accession>A0A9P8A190</accession>
<reference evidence="12" key="1">
    <citation type="submission" date="2021-07" db="EMBL/GenBank/DDBJ databases">
        <title>Draft genome of Mortierella alpina, strain LL118, isolated from an aspen leaf litter sample.</title>
        <authorList>
            <person name="Yang S."/>
            <person name="Vinatzer B.A."/>
        </authorList>
    </citation>
    <scope>NUCLEOTIDE SEQUENCE</scope>
    <source>
        <strain evidence="12">LL118</strain>
    </source>
</reference>
<proteinExistence type="predicted"/>
<evidence type="ECO:0000256" key="1">
    <source>
        <dbReference type="ARBA" id="ARBA00004123"/>
    </source>
</evidence>
<feature type="compositionally biased region" description="Low complexity" evidence="8">
    <location>
        <begin position="458"/>
        <end position="473"/>
    </location>
</feature>
<feature type="region of interest" description="Disordered" evidence="8">
    <location>
        <begin position="347"/>
        <end position="403"/>
    </location>
</feature>
<feature type="transmembrane region" description="Helical" evidence="9">
    <location>
        <begin position="108"/>
        <end position="136"/>
    </location>
</feature>
<dbReference type="SUPFAM" id="SSF47095">
    <property type="entry name" value="HMG-box"/>
    <property type="match status" value="1"/>
</dbReference>
<dbReference type="AlphaFoldDB" id="A0A9P8A190"/>